<keyword evidence="4" id="KW-1185">Reference proteome</keyword>
<dbReference type="InterPro" id="IPR003421">
    <property type="entry name" value="Opine_DH"/>
</dbReference>
<dbReference type="AlphaFoldDB" id="A0A5R9F824"/>
<dbReference type="PANTHER" id="PTHR38015:SF1">
    <property type="entry name" value="OPINE DEHYDROGENASE DOMAIN-CONTAINING PROTEIN"/>
    <property type="match status" value="1"/>
</dbReference>
<sequence length="365" mass="40507">MMKILIIGAGAGGVTAAADLLSQGFDVSVYELPEFQQNLFTMIKAGKIKVIGERNFISPIPDIKNTIEDAMEEADSVLVMTHASSHIQIASLIAPHIKDGQSVVLVPGYTGGALVFEKVFKQQGVRASYILAETNTLPYACRKIAGESAVLMKLYVEKFLVSAFPASKNEEFYSAFKQIYPNAVLTEDVLATGFNNGNPVLNVAPVVFNAGRIEHAHGEYYHFQEGVTPSVARVLEQIDEERMKVGRHYGIDVIPYLERVIETGYVKTNDTWYDMISTSPHLSAKGPNDLDHRYLTEDVPFGLVPWIALARKANIKVDLMESLVHLSSALKQENYLVAGRKLEEMGIENLSREEIKHYLQTGRME</sequence>
<dbReference type="InterPro" id="IPR051729">
    <property type="entry name" value="Opine/Lysopine_DH"/>
</dbReference>
<evidence type="ECO:0000313" key="3">
    <source>
        <dbReference type="EMBL" id="TLS38400.1"/>
    </source>
</evidence>
<dbReference type="Gene3D" id="1.10.1040.10">
    <property type="entry name" value="N-(1-d-carboxylethyl)-l-norvaline Dehydrogenase, domain 2"/>
    <property type="match status" value="1"/>
</dbReference>
<dbReference type="EMBL" id="SWLG01000003">
    <property type="protein sequence ID" value="TLS38400.1"/>
    <property type="molecule type" value="Genomic_DNA"/>
</dbReference>
<proteinExistence type="predicted"/>
<reference evidence="3 4" key="1">
    <citation type="submission" date="2019-04" db="EMBL/GenBank/DDBJ databases">
        <title>Bacillus caeni sp. nov., a bacterium isolated from mangrove sediment.</title>
        <authorList>
            <person name="Huang H."/>
            <person name="Mo K."/>
            <person name="Hu Y."/>
        </authorList>
    </citation>
    <scope>NUCLEOTIDE SEQUENCE [LARGE SCALE GENOMIC DNA]</scope>
    <source>
        <strain evidence="3 4">HB172195</strain>
    </source>
</reference>
<dbReference type="InterPro" id="IPR036291">
    <property type="entry name" value="NAD(P)-bd_dom_sf"/>
</dbReference>
<evidence type="ECO:0008006" key="5">
    <source>
        <dbReference type="Google" id="ProtNLM"/>
    </source>
</evidence>
<organism evidence="3 4">
    <name type="scientific">Exobacillus caeni</name>
    <dbReference type="NCBI Taxonomy" id="2574798"/>
    <lineage>
        <taxon>Bacteria</taxon>
        <taxon>Bacillati</taxon>
        <taxon>Bacillota</taxon>
        <taxon>Bacilli</taxon>
        <taxon>Bacillales</taxon>
        <taxon>Guptibacillaceae</taxon>
        <taxon>Exobacillus</taxon>
    </lineage>
</organism>
<dbReference type="Pfam" id="PF02558">
    <property type="entry name" value="ApbA"/>
    <property type="match status" value="1"/>
</dbReference>
<feature type="domain" description="Ketopantoate reductase N-terminal" evidence="2">
    <location>
        <begin position="4"/>
        <end position="106"/>
    </location>
</feature>
<evidence type="ECO:0000259" key="2">
    <source>
        <dbReference type="Pfam" id="PF02558"/>
    </source>
</evidence>
<dbReference type="Pfam" id="PF02317">
    <property type="entry name" value="Octopine_DH"/>
    <property type="match status" value="1"/>
</dbReference>
<dbReference type="InterPro" id="IPR008927">
    <property type="entry name" value="6-PGluconate_DH-like_C_sf"/>
</dbReference>
<evidence type="ECO:0000259" key="1">
    <source>
        <dbReference type="Pfam" id="PF02317"/>
    </source>
</evidence>
<name>A0A5R9F824_9BACL</name>
<dbReference type="PANTHER" id="PTHR38015">
    <property type="entry name" value="BLR6086 PROTEIN"/>
    <property type="match status" value="1"/>
</dbReference>
<protein>
    <recommendedName>
        <fullName evidence="5">Opine dehydrogenase</fullName>
    </recommendedName>
</protein>
<dbReference type="Proteomes" id="UP000308230">
    <property type="component" value="Unassembled WGS sequence"/>
</dbReference>
<gene>
    <name evidence="3" type="ORF">FCL54_04455</name>
</gene>
<accession>A0A5R9F824</accession>
<feature type="domain" description="Opine dehydrogenase" evidence="1">
    <location>
        <begin position="187"/>
        <end position="330"/>
    </location>
</feature>
<dbReference type="SUPFAM" id="SSF48179">
    <property type="entry name" value="6-phosphogluconate dehydrogenase C-terminal domain-like"/>
    <property type="match status" value="1"/>
</dbReference>
<dbReference type="SUPFAM" id="SSF51735">
    <property type="entry name" value="NAD(P)-binding Rossmann-fold domains"/>
    <property type="match status" value="1"/>
</dbReference>
<evidence type="ECO:0000313" key="4">
    <source>
        <dbReference type="Proteomes" id="UP000308230"/>
    </source>
</evidence>
<dbReference type="Gene3D" id="3.40.50.720">
    <property type="entry name" value="NAD(P)-binding Rossmann-like Domain"/>
    <property type="match status" value="1"/>
</dbReference>
<comment type="caution">
    <text evidence="3">The sequence shown here is derived from an EMBL/GenBank/DDBJ whole genome shotgun (WGS) entry which is preliminary data.</text>
</comment>
<dbReference type="OrthoDB" id="1073746at2"/>
<dbReference type="GO" id="GO:0016491">
    <property type="term" value="F:oxidoreductase activity"/>
    <property type="evidence" value="ECO:0007669"/>
    <property type="project" value="InterPro"/>
</dbReference>
<dbReference type="InterPro" id="IPR013332">
    <property type="entry name" value="KPR_N"/>
</dbReference>
<dbReference type="InterPro" id="IPR013328">
    <property type="entry name" value="6PGD_dom2"/>
</dbReference>